<dbReference type="PANTHER" id="PTHR31722:SF62">
    <property type="entry name" value="EMB|CAB62433.1"/>
    <property type="match status" value="1"/>
</dbReference>
<evidence type="ECO:0000313" key="2">
    <source>
        <dbReference type="Proteomes" id="UP001222027"/>
    </source>
</evidence>
<name>A0AAV8R6P7_ENSVE</name>
<accession>A0AAV8R6P7</accession>
<comment type="caution">
    <text evidence="1">The sequence shown here is derived from an EMBL/GenBank/DDBJ whole genome shotgun (WGS) entry which is preliminary data.</text>
</comment>
<dbReference type="AlphaFoldDB" id="A0AAV8R6P7"/>
<reference evidence="1 2" key="1">
    <citation type="submission" date="2022-12" db="EMBL/GenBank/DDBJ databases">
        <title>Chromosome-scale assembly of the Ensete ventricosum genome.</title>
        <authorList>
            <person name="Dussert Y."/>
            <person name="Stocks J."/>
            <person name="Wendawek A."/>
            <person name="Woldeyes F."/>
            <person name="Nichols R.A."/>
            <person name="Borrell J.S."/>
        </authorList>
    </citation>
    <scope>NUCLEOTIDE SEQUENCE [LARGE SCALE GENOMIC DNA]</scope>
    <source>
        <strain evidence="2">cv. Maze</strain>
        <tissue evidence="1">Seeds</tissue>
    </source>
</reference>
<dbReference type="Proteomes" id="UP001222027">
    <property type="component" value="Unassembled WGS sequence"/>
</dbReference>
<sequence>MACINRCNLDKQVICGAPVASPMNPRISFSSDFVVEQRAACTPRPPPDPDFEFGIDSHSMIDVDRLFFEDWLLPLKDPHQRGPRQRVITTLREELRANEEDGARTSNAKKETFLMAEMMTPVHEQALGFEEEAVY</sequence>
<proteinExistence type="predicted"/>
<organism evidence="1 2">
    <name type="scientific">Ensete ventricosum</name>
    <name type="common">Abyssinian banana</name>
    <name type="synonym">Musa ensete</name>
    <dbReference type="NCBI Taxonomy" id="4639"/>
    <lineage>
        <taxon>Eukaryota</taxon>
        <taxon>Viridiplantae</taxon>
        <taxon>Streptophyta</taxon>
        <taxon>Embryophyta</taxon>
        <taxon>Tracheophyta</taxon>
        <taxon>Spermatophyta</taxon>
        <taxon>Magnoliopsida</taxon>
        <taxon>Liliopsida</taxon>
        <taxon>Zingiberales</taxon>
        <taxon>Musaceae</taxon>
        <taxon>Ensete</taxon>
    </lineage>
</organism>
<keyword evidence="2" id="KW-1185">Reference proteome</keyword>
<evidence type="ECO:0000313" key="1">
    <source>
        <dbReference type="EMBL" id="KAJ8491368.1"/>
    </source>
</evidence>
<protein>
    <submittedName>
        <fullName evidence="1">Uncharacterized protein</fullName>
    </submittedName>
</protein>
<dbReference type="EMBL" id="JAQQAF010000004">
    <property type="protein sequence ID" value="KAJ8491368.1"/>
    <property type="molecule type" value="Genomic_DNA"/>
</dbReference>
<gene>
    <name evidence="1" type="ORF">OPV22_013089</name>
</gene>
<dbReference type="PANTHER" id="PTHR31722">
    <property type="entry name" value="OS06G0675200 PROTEIN"/>
    <property type="match status" value="1"/>
</dbReference>